<dbReference type="AlphaFoldDB" id="A0A1G4B8P9"/>
<keyword evidence="3" id="KW-1185">Reference proteome</keyword>
<proteinExistence type="predicted"/>
<protein>
    <submittedName>
        <fullName evidence="2">Uncharacterized protein</fullName>
    </submittedName>
</protein>
<dbReference type="GeneID" id="34560066"/>
<gene>
    <name evidence="2" type="ORF">CORC01_06918</name>
</gene>
<evidence type="ECO:0000313" key="3">
    <source>
        <dbReference type="Proteomes" id="UP000176998"/>
    </source>
</evidence>
<evidence type="ECO:0000313" key="2">
    <source>
        <dbReference type="EMBL" id="OHE97713.1"/>
    </source>
</evidence>
<sequence>MGVEVALELSSSRRNLRHGLLQTPANVAAKDDVDRSFSTLQKGDELKRQRPVTSLNKIVDPPLAPSPCPPHRSSRGMARQLSSLGRHADQFIPAWARWAAPCALPRFNQ</sequence>
<organism evidence="2 3">
    <name type="scientific">Colletotrichum orchidophilum</name>
    <dbReference type="NCBI Taxonomy" id="1209926"/>
    <lineage>
        <taxon>Eukaryota</taxon>
        <taxon>Fungi</taxon>
        <taxon>Dikarya</taxon>
        <taxon>Ascomycota</taxon>
        <taxon>Pezizomycotina</taxon>
        <taxon>Sordariomycetes</taxon>
        <taxon>Hypocreomycetidae</taxon>
        <taxon>Glomerellales</taxon>
        <taxon>Glomerellaceae</taxon>
        <taxon>Colletotrichum</taxon>
    </lineage>
</organism>
<dbReference type="Proteomes" id="UP000176998">
    <property type="component" value="Unassembled WGS sequence"/>
</dbReference>
<feature type="region of interest" description="Disordered" evidence="1">
    <location>
        <begin position="57"/>
        <end position="79"/>
    </location>
</feature>
<evidence type="ECO:0000256" key="1">
    <source>
        <dbReference type="SAM" id="MobiDB-lite"/>
    </source>
</evidence>
<dbReference type="EMBL" id="MJBS01000054">
    <property type="protein sequence ID" value="OHE97713.1"/>
    <property type="molecule type" value="Genomic_DNA"/>
</dbReference>
<dbReference type="RefSeq" id="XP_022474866.1">
    <property type="nucleotide sequence ID" value="XM_022618556.1"/>
</dbReference>
<name>A0A1G4B8P9_9PEZI</name>
<comment type="caution">
    <text evidence="2">The sequence shown here is derived from an EMBL/GenBank/DDBJ whole genome shotgun (WGS) entry which is preliminary data.</text>
</comment>
<reference evidence="2 3" key="1">
    <citation type="submission" date="2016-09" db="EMBL/GenBank/DDBJ databases">
        <authorList>
            <person name="Capua I."/>
            <person name="De Benedictis P."/>
            <person name="Joannis T."/>
            <person name="Lombin L.H."/>
            <person name="Cattoli G."/>
        </authorList>
    </citation>
    <scope>NUCLEOTIDE SEQUENCE [LARGE SCALE GENOMIC DNA]</scope>
    <source>
        <strain evidence="2 3">IMI 309357</strain>
    </source>
</reference>
<accession>A0A1G4B8P9</accession>